<evidence type="ECO:0000256" key="6">
    <source>
        <dbReference type="ARBA" id="ARBA00023136"/>
    </source>
</evidence>
<evidence type="ECO:0000256" key="5">
    <source>
        <dbReference type="ARBA" id="ARBA00022989"/>
    </source>
</evidence>
<dbReference type="Proteomes" id="UP000243342">
    <property type="component" value="Unassembled WGS sequence"/>
</dbReference>
<keyword evidence="10" id="KW-1185">Reference proteome</keyword>
<reference evidence="9 10" key="1">
    <citation type="submission" date="2016-10" db="EMBL/GenBank/DDBJ databases">
        <title>Genome sequence of Streptomyces gilvigriseus MUSC 26.</title>
        <authorList>
            <person name="Lee L.-H."/>
            <person name="Ser H.-L."/>
        </authorList>
    </citation>
    <scope>NUCLEOTIDE SEQUENCE [LARGE SCALE GENOMIC DNA]</scope>
    <source>
        <strain evidence="9 10">MUSC 26</strain>
    </source>
</reference>
<evidence type="ECO:0000259" key="8">
    <source>
        <dbReference type="Pfam" id="PF09335"/>
    </source>
</evidence>
<dbReference type="GO" id="GO:0005886">
    <property type="term" value="C:plasma membrane"/>
    <property type="evidence" value="ECO:0007669"/>
    <property type="project" value="UniProtKB-SubCell"/>
</dbReference>
<accession>A0A1J7BWX8</accession>
<gene>
    <name evidence="9" type="ORF">BIV57_08235</name>
</gene>
<comment type="similarity">
    <text evidence="2">Belongs to the DedA family.</text>
</comment>
<feature type="transmembrane region" description="Helical" evidence="7">
    <location>
        <begin position="176"/>
        <end position="195"/>
    </location>
</feature>
<dbReference type="PANTHER" id="PTHR42709:SF6">
    <property type="entry name" value="UNDECAPRENYL PHOSPHATE TRANSPORTER A"/>
    <property type="match status" value="1"/>
</dbReference>
<evidence type="ECO:0000256" key="4">
    <source>
        <dbReference type="ARBA" id="ARBA00022692"/>
    </source>
</evidence>
<sequence>MGYQPSAAPASAASEGAQQSVGYPSLFGLVLLGSLVPVVPTGAVVSAAAVVAWHLTSPMNMLGVVLVGSAAGYLGDVVLYWIAARGERWLKRITRRVDPERLAWSKRKLERHRWSTLILSRLMPAGRIPVMVACILAGMPLRRFATGNIPAVLIWCVVYGVVGVGSGSLFPEPWQGVLAVCAVVMLISVIAPRLGGKLKHAPAASDDGAVSEG</sequence>
<keyword evidence="3" id="KW-1003">Cell membrane</keyword>
<organism evidence="9 10">
    <name type="scientific">Mangrovactinospora gilvigrisea</name>
    <dbReference type="NCBI Taxonomy" id="1428644"/>
    <lineage>
        <taxon>Bacteria</taxon>
        <taxon>Bacillati</taxon>
        <taxon>Actinomycetota</taxon>
        <taxon>Actinomycetes</taxon>
        <taxon>Kitasatosporales</taxon>
        <taxon>Streptomycetaceae</taxon>
        <taxon>Mangrovactinospora</taxon>
    </lineage>
</organism>
<dbReference type="STRING" id="1428644.BIV57_08235"/>
<evidence type="ECO:0000256" key="1">
    <source>
        <dbReference type="ARBA" id="ARBA00004651"/>
    </source>
</evidence>
<dbReference type="RefSeq" id="WP_071656073.1">
    <property type="nucleotide sequence ID" value="NZ_MLCF01000038.1"/>
</dbReference>
<evidence type="ECO:0000313" key="9">
    <source>
        <dbReference type="EMBL" id="OIV37977.1"/>
    </source>
</evidence>
<keyword evidence="4 7" id="KW-0812">Transmembrane</keyword>
<evidence type="ECO:0000313" key="10">
    <source>
        <dbReference type="Proteomes" id="UP000243342"/>
    </source>
</evidence>
<feature type="transmembrane region" description="Helical" evidence="7">
    <location>
        <begin position="149"/>
        <end position="170"/>
    </location>
</feature>
<dbReference type="AlphaFoldDB" id="A0A1J7BWX8"/>
<feature type="transmembrane region" description="Helical" evidence="7">
    <location>
        <begin position="26"/>
        <end position="55"/>
    </location>
</feature>
<dbReference type="Pfam" id="PF09335">
    <property type="entry name" value="VTT_dom"/>
    <property type="match status" value="1"/>
</dbReference>
<protein>
    <recommendedName>
        <fullName evidence="8">VTT domain-containing protein</fullName>
    </recommendedName>
</protein>
<dbReference type="EMBL" id="MLCF01000038">
    <property type="protein sequence ID" value="OIV37977.1"/>
    <property type="molecule type" value="Genomic_DNA"/>
</dbReference>
<dbReference type="OrthoDB" id="5189166at2"/>
<feature type="domain" description="VTT" evidence="8">
    <location>
        <begin position="42"/>
        <end position="163"/>
    </location>
</feature>
<feature type="transmembrane region" description="Helical" evidence="7">
    <location>
        <begin position="61"/>
        <end position="83"/>
    </location>
</feature>
<proteinExistence type="inferred from homology"/>
<comment type="caution">
    <text evidence="9">The sequence shown here is derived from an EMBL/GenBank/DDBJ whole genome shotgun (WGS) entry which is preliminary data.</text>
</comment>
<dbReference type="InterPro" id="IPR032816">
    <property type="entry name" value="VTT_dom"/>
</dbReference>
<dbReference type="InterPro" id="IPR051311">
    <property type="entry name" value="DedA_domain"/>
</dbReference>
<dbReference type="PANTHER" id="PTHR42709">
    <property type="entry name" value="ALKALINE PHOSPHATASE LIKE PROTEIN"/>
    <property type="match status" value="1"/>
</dbReference>
<keyword evidence="6 7" id="KW-0472">Membrane</keyword>
<keyword evidence="5 7" id="KW-1133">Transmembrane helix</keyword>
<comment type="subcellular location">
    <subcellularLocation>
        <location evidence="1">Cell membrane</location>
        <topology evidence="1">Multi-pass membrane protein</topology>
    </subcellularLocation>
</comment>
<evidence type="ECO:0000256" key="3">
    <source>
        <dbReference type="ARBA" id="ARBA00022475"/>
    </source>
</evidence>
<name>A0A1J7BWX8_9ACTN</name>
<evidence type="ECO:0000256" key="7">
    <source>
        <dbReference type="SAM" id="Phobius"/>
    </source>
</evidence>
<evidence type="ECO:0000256" key="2">
    <source>
        <dbReference type="ARBA" id="ARBA00010792"/>
    </source>
</evidence>